<dbReference type="CDD" id="cd05561">
    <property type="entry name" value="Peptidases_S8_4"/>
    <property type="match status" value="1"/>
</dbReference>
<organism evidence="6">
    <name type="scientific">hydrothermal vent metagenome</name>
    <dbReference type="NCBI Taxonomy" id="652676"/>
    <lineage>
        <taxon>unclassified sequences</taxon>
        <taxon>metagenomes</taxon>
        <taxon>ecological metagenomes</taxon>
    </lineage>
</organism>
<dbReference type="InterPro" id="IPR015500">
    <property type="entry name" value="Peptidase_S8_subtilisin-rel"/>
</dbReference>
<reference evidence="6" key="1">
    <citation type="submission" date="2018-06" db="EMBL/GenBank/DDBJ databases">
        <authorList>
            <person name="Zhirakovskaya E."/>
        </authorList>
    </citation>
    <scope>NUCLEOTIDE SEQUENCE</scope>
</reference>
<accession>A0A3B0UC09</accession>
<protein>
    <recommendedName>
        <fullName evidence="5">Peptidase S8/S53 domain-containing protein</fullName>
    </recommendedName>
</protein>
<gene>
    <name evidence="6" type="ORF">MNBD_ALPHA09-1904</name>
</gene>
<dbReference type="InterPro" id="IPR036852">
    <property type="entry name" value="Peptidase_S8/S53_dom_sf"/>
</dbReference>
<keyword evidence="2" id="KW-0645">Protease</keyword>
<dbReference type="PROSITE" id="PS51892">
    <property type="entry name" value="SUBTILASE"/>
    <property type="match status" value="1"/>
</dbReference>
<dbReference type="AlphaFoldDB" id="A0A3B0UC09"/>
<sequence>MVDGDRAVADAIAAANALEVLSVRGSALVGGSIVRFGIPDGRSVGLVLAQLEADGRAGRPEPNSVYSLQQMGALPQYAFERIALNAGKTAGKGVRVAVIDSAVAAAHPALAGVIAAAHDALPDIPVVDRDHGTSIVGLIAGRGAVRGAAPGAEVYHSRAFEGGQSTMAAVLRSLDWAAGEKVAIINLSFTGPYNRLMGQALDAARARGIVSVAAAGNAGPRAPRAYPAAFDSVIAVTATDTSNRLMNEANRGAYVFVAAPGVEVAAPVPGGIDFLTGTSMAAAILSGGIAGLIGEDGSRGPDWIEAALAATSIDLGPPGRDKDFGYGLANFAAARGLPEKLR</sequence>
<dbReference type="GO" id="GO:0006508">
    <property type="term" value="P:proteolysis"/>
    <property type="evidence" value="ECO:0007669"/>
    <property type="project" value="UniProtKB-KW"/>
</dbReference>
<keyword evidence="4" id="KW-0720">Serine protease</keyword>
<comment type="similarity">
    <text evidence="1">Belongs to the peptidase S8 family.</text>
</comment>
<dbReference type="SUPFAM" id="SSF52743">
    <property type="entry name" value="Subtilisin-like"/>
    <property type="match status" value="1"/>
</dbReference>
<dbReference type="PRINTS" id="PR00723">
    <property type="entry name" value="SUBTILISIN"/>
</dbReference>
<dbReference type="Gene3D" id="3.40.50.200">
    <property type="entry name" value="Peptidase S8/S53 domain"/>
    <property type="match status" value="1"/>
</dbReference>
<dbReference type="InterPro" id="IPR000209">
    <property type="entry name" value="Peptidase_S8/S53_dom"/>
</dbReference>
<dbReference type="PANTHER" id="PTHR43806">
    <property type="entry name" value="PEPTIDASE S8"/>
    <property type="match status" value="1"/>
</dbReference>
<evidence type="ECO:0000256" key="2">
    <source>
        <dbReference type="ARBA" id="ARBA00022670"/>
    </source>
</evidence>
<evidence type="ECO:0000256" key="1">
    <source>
        <dbReference type="ARBA" id="ARBA00011073"/>
    </source>
</evidence>
<evidence type="ECO:0000256" key="4">
    <source>
        <dbReference type="ARBA" id="ARBA00022825"/>
    </source>
</evidence>
<name>A0A3B0UC09_9ZZZZ</name>
<dbReference type="Pfam" id="PF00082">
    <property type="entry name" value="Peptidase_S8"/>
    <property type="match status" value="1"/>
</dbReference>
<feature type="domain" description="Peptidase S8/S53" evidence="5">
    <location>
        <begin position="91"/>
        <end position="327"/>
    </location>
</feature>
<dbReference type="GO" id="GO:0004252">
    <property type="term" value="F:serine-type endopeptidase activity"/>
    <property type="evidence" value="ECO:0007669"/>
    <property type="project" value="InterPro"/>
</dbReference>
<proteinExistence type="inferred from homology"/>
<dbReference type="InterPro" id="IPR050131">
    <property type="entry name" value="Peptidase_S8_subtilisin-like"/>
</dbReference>
<evidence type="ECO:0000313" key="6">
    <source>
        <dbReference type="EMBL" id="VAW17036.1"/>
    </source>
</evidence>
<dbReference type="EMBL" id="UOEM01000100">
    <property type="protein sequence ID" value="VAW17036.1"/>
    <property type="molecule type" value="Genomic_DNA"/>
</dbReference>
<evidence type="ECO:0000259" key="5">
    <source>
        <dbReference type="Pfam" id="PF00082"/>
    </source>
</evidence>
<dbReference type="PANTHER" id="PTHR43806:SF11">
    <property type="entry name" value="CEREVISIN-RELATED"/>
    <property type="match status" value="1"/>
</dbReference>
<keyword evidence="3" id="KW-0378">Hydrolase</keyword>
<evidence type="ECO:0000256" key="3">
    <source>
        <dbReference type="ARBA" id="ARBA00022801"/>
    </source>
</evidence>